<organism evidence="1 2">
    <name type="scientific">Microbacterium oxydans</name>
    <dbReference type="NCBI Taxonomy" id="82380"/>
    <lineage>
        <taxon>Bacteria</taxon>
        <taxon>Bacillati</taxon>
        <taxon>Actinomycetota</taxon>
        <taxon>Actinomycetes</taxon>
        <taxon>Micrococcales</taxon>
        <taxon>Microbacteriaceae</taxon>
        <taxon>Microbacterium</taxon>
    </lineage>
</organism>
<reference evidence="1 2" key="1">
    <citation type="submission" date="2015-02" db="EMBL/GenBank/DDBJ databases">
        <title>Draft genome sequences of ten Microbacterium spp. with emphasis on heavy metal contaminated environments.</title>
        <authorList>
            <person name="Corretto E."/>
        </authorList>
    </citation>
    <scope>NUCLEOTIDE SEQUENCE [LARGE SCALE GENOMIC DNA]</scope>
    <source>
        <strain evidence="1 2">BEL4b</strain>
    </source>
</reference>
<proteinExistence type="predicted"/>
<comment type="caution">
    <text evidence="1">The sequence shown here is derived from an EMBL/GenBank/DDBJ whole genome shotgun (WGS) entry which is preliminary data.</text>
</comment>
<protein>
    <submittedName>
        <fullName evidence="1">Uncharacterized protein</fullName>
    </submittedName>
</protein>
<evidence type="ECO:0000313" key="1">
    <source>
        <dbReference type="EMBL" id="KJL28156.1"/>
    </source>
</evidence>
<accession>A0A0F0L9A8</accession>
<dbReference type="PATRIC" id="fig|82380.11.peg.3255"/>
<gene>
    <name evidence="1" type="ORF">RS83_03224</name>
</gene>
<dbReference type="RefSeq" id="WP_045280461.1">
    <property type="nucleotide sequence ID" value="NZ_JYIW01000026.1"/>
</dbReference>
<dbReference type="OrthoDB" id="5184459at2"/>
<sequence length="280" mass="30730">MAWYPIGSTPEKQAALVSGIPMWMRRPLAGWLEPLITPTGSREAKVLRVFDQKRRIPGVLYSGLMEDYGFRQLESHLNDYPSEYIQLLDFMVYTLTAAEYDSTLSDLDRILLDCGSEWKIGIRAGLAGLEKRVPEGVQEAADTAMSTPGHAGPLLSEAWHAVFGVDPKPETGYRQAVLAVEAAAIPTVIPSDPNATLGKVFAVMRDQKDWALDIKKQHKDHPSTAVLLGMVQMLWAGQGRHAGQPDWAPNTQAEAEAEAAVMLAVPLVQWFSSGAIARRP</sequence>
<dbReference type="AlphaFoldDB" id="A0A0F0L9A8"/>
<dbReference type="EMBL" id="JYIW01000026">
    <property type="protein sequence ID" value="KJL28156.1"/>
    <property type="molecule type" value="Genomic_DNA"/>
</dbReference>
<evidence type="ECO:0000313" key="2">
    <source>
        <dbReference type="Proteomes" id="UP000033640"/>
    </source>
</evidence>
<name>A0A0F0L9A8_9MICO</name>
<dbReference type="Proteomes" id="UP000033640">
    <property type="component" value="Unassembled WGS sequence"/>
</dbReference>